<comment type="similarity">
    <text evidence="1 3">Belongs to the short-chain dehydrogenases/reductases (SDR) family.</text>
</comment>
<dbReference type="PRINTS" id="PR00081">
    <property type="entry name" value="GDHRDH"/>
</dbReference>
<dbReference type="PANTHER" id="PTHR44196:SF2">
    <property type="entry name" value="SHORT-CHAIN DEHYDROGENASE-RELATED"/>
    <property type="match status" value="1"/>
</dbReference>
<sequence>MRYRTALVTGASKGIGTYFAAELAEAGTSLVLVARRVELLESLAGELRERFQVEVEVLPADLTDPDDLTAVQERLTDPERPVDLLVNNAGALTTGPFAQLPLDGEIRQLELNVMALVRLTHSALGPMVVRGRGGVVNVSSIAGEAPTPYSATYCAGYAFVTNFSQSVHMEVAEHGVHVTALLPGFTAPGADGPRIQHPGQVVREALGALVAGKPLCIPGGRNKAAAAFARLAPRSVVRSVMEGVASAGAPTEAARP</sequence>
<dbReference type="PIRSF" id="PIRSF000126">
    <property type="entry name" value="11-beta-HSD1"/>
    <property type="match status" value="1"/>
</dbReference>
<dbReference type="EC" id="1.-.-.-" evidence="4"/>
<dbReference type="PRINTS" id="PR00080">
    <property type="entry name" value="SDRFAMILY"/>
</dbReference>
<keyword evidence="5" id="KW-1185">Reference proteome</keyword>
<dbReference type="Gene3D" id="3.40.50.720">
    <property type="entry name" value="NAD(P)-binding Rossmann-like Domain"/>
    <property type="match status" value="1"/>
</dbReference>
<proteinExistence type="inferred from homology"/>
<gene>
    <name evidence="4" type="ORF">ACFPFM_10515</name>
</gene>
<dbReference type="Pfam" id="PF00106">
    <property type="entry name" value="adh_short"/>
    <property type="match status" value="1"/>
</dbReference>
<organism evidence="4 5">
    <name type="scientific">Saccharothrix xinjiangensis</name>
    <dbReference type="NCBI Taxonomy" id="204798"/>
    <lineage>
        <taxon>Bacteria</taxon>
        <taxon>Bacillati</taxon>
        <taxon>Actinomycetota</taxon>
        <taxon>Actinomycetes</taxon>
        <taxon>Pseudonocardiales</taxon>
        <taxon>Pseudonocardiaceae</taxon>
        <taxon>Saccharothrix</taxon>
    </lineage>
</organism>
<evidence type="ECO:0000256" key="2">
    <source>
        <dbReference type="ARBA" id="ARBA00023002"/>
    </source>
</evidence>
<dbReference type="SUPFAM" id="SSF51735">
    <property type="entry name" value="NAD(P)-binding Rossmann-fold domains"/>
    <property type="match status" value="1"/>
</dbReference>
<evidence type="ECO:0000256" key="1">
    <source>
        <dbReference type="ARBA" id="ARBA00006484"/>
    </source>
</evidence>
<name>A0ABV9XY63_9PSEU</name>
<protein>
    <submittedName>
        <fullName evidence="4">SDR family NAD(P)-dependent oxidoreductase</fullName>
        <ecNumber evidence="4">1.-.-.-</ecNumber>
    </submittedName>
</protein>
<dbReference type="PANTHER" id="PTHR44196">
    <property type="entry name" value="DEHYDROGENASE/REDUCTASE SDR FAMILY MEMBER 7B"/>
    <property type="match status" value="1"/>
</dbReference>
<dbReference type="GO" id="GO:0016491">
    <property type="term" value="F:oxidoreductase activity"/>
    <property type="evidence" value="ECO:0007669"/>
    <property type="project" value="UniProtKB-KW"/>
</dbReference>
<accession>A0ABV9XY63</accession>
<dbReference type="InterPro" id="IPR036291">
    <property type="entry name" value="NAD(P)-bd_dom_sf"/>
</dbReference>
<evidence type="ECO:0000313" key="5">
    <source>
        <dbReference type="Proteomes" id="UP001595833"/>
    </source>
</evidence>
<dbReference type="Proteomes" id="UP001595833">
    <property type="component" value="Unassembled WGS sequence"/>
</dbReference>
<dbReference type="InterPro" id="IPR002347">
    <property type="entry name" value="SDR_fam"/>
</dbReference>
<evidence type="ECO:0000313" key="4">
    <source>
        <dbReference type="EMBL" id="MFC5054190.1"/>
    </source>
</evidence>
<dbReference type="RefSeq" id="WP_344042754.1">
    <property type="nucleotide sequence ID" value="NZ_BAAAKE010000036.1"/>
</dbReference>
<comment type="caution">
    <text evidence="4">The sequence shown here is derived from an EMBL/GenBank/DDBJ whole genome shotgun (WGS) entry which is preliminary data.</text>
</comment>
<keyword evidence="2 4" id="KW-0560">Oxidoreductase</keyword>
<reference evidence="5" key="1">
    <citation type="journal article" date="2019" name="Int. J. Syst. Evol. Microbiol.">
        <title>The Global Catalogue of Microorganisms (GCM) 10K type strain sequencing project: providing services to taxonomists for standard genome sequencing and annotation.</title>
        <authorList>
            <consortium name="The Broad Institute Genomics Platform"/>
            <consortium name="The Broad Institute Genome Sequencing Center for Infectious Disease"/>
            <person name="Wu L."/>
            <person name="Ma J."/>
        </authorList>
    </citation>
    <scope>NUCLEOTIDE SEQUENCE [LARGE SCALE GENOMIC DNA]</scope>
    <source>
        <strain evidence="5">KCTC 12848</strain>
    </source>
</reference>
<evidence type="ECO:0000256" key="3">
    <source>
        <dbReference type="RuleBase" id="RU000363"/>
    </source>
</evidence>
<dbReference type="EMBL" id="JBHSJB010000009">
    <property type="protein sequence ID" value="MFC5054190.1"/>
    <property type="molecule type" value="Genomic_DNA"/>
</dbReference>